<dbReference type="PANTHER" id="PTHR13832:SF792">
    <property type="entry name" value="GM14286P"/>
    <property type="match status" value="1"/>
</dbReference>
<dbReference type="Gene3D" id="3.60.40.10">
    <property type="entry name" value="PPM-type phosphatase domain"/>
    <property type="match status" value="1"/>
</dbReference>
<reference evidence="3" key="2">
    <citation type="journal article" date="2022" name="Microbiol. Resour. Announc.">
        <title>Whole-Genome Sequence of Entomortierella parvispora E1425, a Mucoromycotan Fungus Associated with Burkholderiaceae-Related Endosymbiotic Bacteria.</title>
        <authorList>
            <person name="Herlambang A."/>
            <person name="Guo Y."/>
            <person name="Takashima Y."/>
            <person name="Narisawa K."/>
            <person name="Ohta H."/>
            <person name="Nishizawa T."/>
        </authorList>
    </citation>
    <scope>NUCLEOTIDE SEQUENCE</scope>
    <source>
        <strain evidence="3">E1425</strain>
    </source>
</reference>
<evidence type="ECO:0000256" key="1">
    <source>
        <dbReference type="SAM" id="MobiDB-lite"/>
    </source>
</evidence>
<reference evidence="3" key="1">
    <citation type="submission" date="2021-11" db="EMBL/GenBank/DDBJ databases">
        <authorList>
            <person name="Herlambang A."/>
            <person name="Guo Y."/>
            <person name="Takashima Y."/>
            <person name="Nishizawa T."/>
        </authorList>
    </citation>
    <scope>NUCLEOTIDE SEQUENCE</scope>
    <source>
        <strain evidence="3">E1425</strain>
    </source>
</reference>
<dbReference type="SUPFAM" id="SSF81606">
    <property type="entry name" value="PP2C-like"/>
    <property type="match status" value="1"/>
</dbReference>
<dbReference type="InterPro" id="IPR001932">
    <property type="entry name" value="PPM-type_phosphatase-like_dom"/>
</dbReference>
<feature type="domain" description="PPM-type phosphatase" evidence="2">
    <location>
        <begin position="33"/>
        <end position="521"/>
    </location>
</feature>
<dbReference type="PROSITE" id="PS51746">
    <property type="entry name" value="PPM_2"/>
    <property type="match status" value="1"/>
</dbReference>
<accession>A0A9P3HE57</accession>
<feature type="compositionally biased region" description="Polar residues" evidence="1">
    <location>
        <begin position="294"/>
        <end position="308"/>
    </location>
</feature>
<dbReference type="AlphaFoldDB" id="A0A9P3HE57"/>
<comment type="caution">
    <text evidence="3">The sequence shown here is derived from an EMBL/GenBank/DDBJ whole genome shotgun (WGS) entry which is preliminary data.</text>
</comment>
<dbReference type="PANTHER" id="PTHR13832">
    <property type="entry name" value="PROTEIN PHOSPHATASE 2C"/>
    <property type="match status" value="1"/>
</dbReference>
<dbReference type="SMART" id="SM00332">
    <property type="entry name" value="PP2Cc"/>
    <property type="match status" value="1"/>
</dbReference>
<gene>
    <name evidence="3" type="ORF">EMPS_07046</name>
</gene>
<feature type="region of interest" description="Disordered" evidence="1">
    <location>
        <begin position="294"/>
        <end position="322"/>
    </location>
</feature>
<sequence>MTVPESKSRPLTSVSIVDTTTQTKVHSFVRQNPVSLASFQASQEDAGRGDHNGRVSVQPTSFEGGLLVGLYDPHHGPQCAEYLQQHLVPILDESLSTQLDHQDDSNISGSIQNLADIDSTSGTSACKIDPNQVIDTLKSTFLELDELLLATAITVALTQPEDVDLASADEVKKAQEVLAQVVTGSTALVGFLAPHQSFSETSLSVALAEVAADAAAQGAGDVVQKLDLYLAQLGDSVAILAGLDHLGQWTARRLNPPETHEHSVRYPHSDEFRKVVSEAKDRALTAEQFFRQSASSFDHNDSSNNTHTNAKDNAPEMTDPEGSFLTRGGKFLGLPVTRAFGDLDWKIEQDPRHSVATWVEASLKAQIERTLRQQHEANLPQEQVGINNLNDPPYVAADPRITRYILQTRKRTSIVSASGASDQLLILLNRGFLYSTHITPSAASSSSSSTQDKVNNSGNPYDQQLISDLQLSRVVADTLEKGEENAALAVARALDQARKELGVVDCEGEEGHEGSVLVVVL</sequence>
<dbReference type="InterPro" id="IPR015655">
    <property type="entry name" value="PP2C"/>
</dbReference>
<dbReference type="EMBL" id="BQFW01000009">
    <property type="protein sequence ID" value="GJJ74688.1"/>
    <property type="molecule type" value="Genomic_DNA"/>
</dbReference>
<proteinExistence type="predicted"/>
<name>A0A9P3HE57_9FUNG</name>
<evidence type="ECO:0000313" key="4">
    <source>
        <dbReference type="Proteomes" id="UP000827284"/>
    </source>
</evidence>
<feature type="region of interest" description="Disordered" evidence="1">
    <location>
        <begin position="440"/>
        <end position="462"/>
    </location>
</feature>
<keyword evidence="4" id="KW-1185">Reference proteome</keyword>
<dbReference type="Proteomes" id="UP000827284">
    <property type="component" value="Unassembled WGS sequence"/>
</dbReference>
<dbReference type="GO" id="GO:0004722">
    <property type="term" value="F:protein serine/threonine phosphatase activity"/>
    <property type="evidence" value="ECO:0007669"/>
    <property type="project" value="InterPro"/>
</dbReference>
<evidence type="ECO:0000259" key="2">
    <source>
        <dbReference type="PROSITE" id="PS51746"/>
    </source>
</evidence>
<protein>
    <recommendedName>
        <fullName evidence="2">PPM-type phosphatase domain-containing protein</fullName>
    </recommendedName>
</protein>
<organism evidence="3 4">
    <name type="scientific">Entomortierella parvispora</name>
    <dbReference type="NCBI Taxonomy" id="205924"/>
    <lineage>
        <taxon>Eukaryota</taxon>
        <taxon>Fungi</taxon>
        <taxon>Fungi incertae sedis</taxon>
        <taxon>Mucoromycota</taxon>
        <taxon>Mortierellomycotina</taxon>
        <taxon>Mortierellomycetes</taxon>
        <taxon>Mortierellales</taxon>
        <taxon>Mortierellaceae</taxon>
        <taxon>Entomortierella</taxon>
    </lineage>
</organism>
<dbReference type="InterPro" id="IPR036457">
    <property type="entry name" value="PPM-type-like_dom_sf"/>
</dbReference>
<feature type="compositionally biased region" description="Polar residues" evidence="1">
    <location>
        <begin position="450"/>
        <end position="462"/>
    </location>
</feature>
<evidence type="ECO:0000313" key="3">
    <source>
        <dbReference type="EMBL" id="GJJ74688.1"/>
    </source>
</evidence>
<dbReference type="OrthoDB" id="420076at2759"/>